<proteinExistence type="predicted"/>
<protein>
    <submittedName>
        <fullName evidence="2">Uncharacterized protein</fullName>
    </submittedName>
</protein>
<evidence type="ECO:0000313" key="3">
    <source>
        <dbReference type="Proteomes" id="UP000292580"/>
    </source>
</evidence>
<keyword evidence="3" id="KW-1185">Reference proteome</keyword>
<accession>A0A483CVS0</accession>
<dbReference type="AlphaFoldDB" id="A0A483CVS0"/>
<evidence type="ECO:0000313" key="2">
    <source>
        <dbReference type="EMBL" id="TAJ45617.1"/>
    </source>
</evidence>
<organism evidence="2 3">
    <name type="scientific">Methanofollis fontis</name>
    <dbReference type="NCBI Taxonomy" id="2052832"/>
    <lineage>
        <taxon>Archaea</taxon>
        <taxon>Methanobacteriati</taxon>
        <taxon>Methanobacteriota</taxon>
        <taxon>Stenosarchaea group</taxon>
        <taxon>Methanomicrobia</taxon>
        <taxon>Methanomicrobiales</taxon>
        <taxon>Methanomicrobiaceae</taxon>
        <taxon>Methanofollis</taxon>
    </lineage>
</organism>
<evidence type="ECO:0000256" key="1">
    <source>
        <dbReference type="SAM" id="Coils"/>
    </source>
</evidence>
<dbReference type="Proteomes" id="UP000292580">
    <property type="component" value="Unassembled WGS sequence"/>
</dbReference>
<gene>
    <name evidence="2" type="ORF">CUJ86_02530</name>
</gene>
<sequence length="193" mass="21666">MRNGRVYPRPTESDLLNAMNTGQDYLKPAEIADLAALPEAEVRGYLADHPELFRCRTIGPVRLYHPKAVETVRTLAEAARNNRDLEAERAVAEAAAGIAVPDEDTPPSPAVQAYFDARDLKDVVARQALEIEALRREITGREEALSARIALLEETLRKEREKTSLIAEWVDYFDSEISLLKRPFLERILGKKG</sequence>
<comment type="caution">
    <text evidence="2">The sequence shown here is derived from an EMBL/GenBank/DDBJ whole genome shotgun (WGS) entry which is preliminary data.</text>
</comment>
<feature type="coiled-coil region" evidence="1">
    <location>
        <begin position="68"/>
        <end position="162"/>
    </location>
</feature>
<reference evidence="2 3" key="1">
    <citation type="submission" date="2017-11" db="EMBL/GenBank/DDBJ databases">
        <title>Isolation and Characterization of Methanofollis Species from Methane Seep Offshore SW Taiwan.</title>
        <authorList>
            <person name="Teng N.-H."/>
            <person name="Lai M.-C."/>
            <person name="Chen S.-C."/>
        </authorList>
    </citation>
    <scope>NUCLEOTIDE SEQUENCE [LARGE SCALE GENOMIC DNA]</scope>
    <source>
        <strain evidence="2 3">FWC-SCC2</strain>
    </source>
</reference>
<name>A0A483CVS0_9EURY</name>
<keyword evidence="1" id="KW-0175">Coiled coil</keyword>
<dbReference type="EMBL" id="PGCL01000001">
    <property type="protein sequence ID" value="TAJ45617.1"/>
    <property type="molecule type" value="Genomic_DNA"/>
</dbReference>